<sequence length="63" mass="6708">MCRPTTCTICQKTTWAGCGNHVDQVKASVPADQWCNGQHTPAEQAAARQAKPSGGLLSRLLGR</sequence>
<dbReference type="AlphaFoldDB" id="A0A212TE77"/>
<organism evidence="2 3">
    <name type="scientific">Kytococcus aerolatus</name>
    <dbReference type="NCBI Taxonomy" id="592308"/>
    <lineage>
        <taxon>Bacteria</taxon>
        <taxon>Bacillati</taxon>
        <taxon>Actinomycetota</taxon>
        <taxon>Actinomycetes</taxon>
        <taxon>Micrococcales</taxon>
        <taxon>Kytococcaceae</taxon>
        <taxon>Kytococcus</taxon>
    </lineage>
</organism>
<keyword evidence="3" id="KW-1185">Reference proteome</keyword>
<protein>
    <submittedName>
        <fullName evidence="2">Uncharacterized protein</fullName>
    </submittedName>
</protein>
<dbReference type="OrthoDB" id="4377282at2"/>
<reference evidence="2 3" key="1">
    <citation type="submission" date="2017-06" db="EMBL/GenBank/DDBJ databases">
        <authorList>
            <person name="Kim H.J."/>
            <person name="Triplett B.A."/>
        </authorList>
    </citation>
    <scope>NUCLEOTIDE SEQUENCE [LARGE SCALE GENOMIC DNA]</scope>
    <source>
        <strain evidence="2 3">DSM 22179</strain>
    </source>
</reference>
<dbReference type="Proteomes" id="UP000198122">
    <property type="component" value="Unassembled WGS sequence"/>
</dbReference>
<name>A0A212TE77_9MICO</name>
<dbReference type="PANTHER" id="PTHR34724">
    <property type="entry name" value="OS12G0596101 PROTEIN"/>
    <property type="match status" value="1"/>
</dbReference>
<evidence type="ECO:0000256" key="1">
    <source>
        <dbReference type="SAM" id="MobiDB-lite"/>
    </source>
</evidence>
<dbReference type="EMBL" id="FYEZ01000001">
    <property type="protein sequence ID" value="SNC64141.1"/>
    <property type="molecule type" value="Genomic_DNA"/>
</dbReference>
<proteinExistence type="predicted"/>
<dbReference type="PANTHER" id="PTHR34724:SF2">
    <property type="entry name" value="OS12G0596101 PROTEIN"/>
    <property type="match status" value="1"/>
</dbReference>
<feature type="compositionally biased region" description="Low complexity" evidence="1">
    <location>
        <begin position="53"/>
        <end position="63"/>
    </location>
</feature>
<gene>
    <name evidence="2" type="ORF">SAMN05445756_1051</name>
</gene>
<evidence type="ECO:0000313" key="3">
    <source>
        <dbReference type="Proteomes" id="UP000198122"/>
    </source>
</evidence>
<dbReference type="RefSeq" id="WP_088817953.1">
    <property type="nucleotide sequence ID" value="NZ_FYEZ01000001.1"/>
</dbReference>
<accession>A0A212TE77</accession>
<evidence type="ECO:0000313" key="2">
    <source>
        <dbReference type="EMBL" id="SNC64141.1"/>
    </source>
</evidence>
<feature type="region of interest" description="Disordered" evidence="1">
    <location>
        <begin position="39"/>
        <end position="63"/>
    </location>
</feature>